<comment type="caution">
    <text evidence="3">The sequence shown here is derived from an EMBL/GenBank/DDBJ whole genome shotgun (WGS) entry which is preliminary data.</text>
</comment>
<dbReference type="InterPro" id="IPR013830">
    <property type="entry name" value="SGNH_hydro"/>
</dbReference>
<dbReference type="PANTHER" id="PTHR37834:SF2">
    <property type="entry name" value="ESTERASE, SGNH HYDROLASE-TYPE"/>
    <property type="match status" value="1"/>
</dbReference>
<organism evidence="3 4">
    <name type="scientific">Symbiochloris irregularis</name>
    <dbReference type="NCBI Taxonomy" id="706552"/>
    <lineage>
        <taxon>Eukaryota</taxon>
        <taxon>Viridiplantae</taxon>
        <taxon>Chlorophyta</taxon>
        <taxon>core chlorophytes</taxon>
        <taxon>Trebouxiophyceae</taxon>
        <taxon>Trebouxiales</taxon>
        <taxon>Trebouxiaceae</taxon>
        <taxon>Symbiochloris</taxon>
    </lineage>
</organism>
<dbReference type="SUPFAM" id="SSF52266">
    <property type="entry name" value="SGNH hydrolase"/>
    <property type="match status" value="1"/>
</dbReference>
<gene>
    <name evidence="3" type="ORF">WJX73_000515</name>
</gene>
<evidence type="ECO:0000256" key="1">
    <source>
        <dbReference type="SAM" id="SignalP"/>
    </source>
</evidence>
<dbReference type="PANTHER" id="PTHR37834">
    <property type="entry name" value="GDSL-LIKE LIPASE/ACYLHYDROLASE DOMAIN PROTEIN (AFU_ORTHOLOGUE AFUA_2G00620)"/>
    <property type="match status" value="1"/>
</dbReference>
<feature type="domain" description="SGNH hydrolase-type esterase" evidence="2">
    <location>
        <begin position="157"/>
        <end position="356"/>
    </location>
</feature>
<proteinExistence type="predicted"/>
<dbReference type="InterPro" id="IPR036514">
    <property type="entry name" value="SGNH_hydro_sf"/>
</dbReference>
<dbReference type="Gene3D" id="2.60.120.260">
    <property type="entry name" value="Galactose-binding domain-like"/>
    <property type="match status" value="1"/>
</dbReference>
<protein>
    <recommendedName>
        <fullName evidence="2">SGNH hydrolase-type esterase domain-containing protein</fullName>
    </recommendedName>
</protein>
<name>A0AAW1P0G8_9CHLO</name>
<keyword evidence="1" id="KW-0732">Signal</keyword>
<dbReference type="Proteomes" id="UP001465755">
    <property type="component" value="Unassembled WGS sequence"/>
</dbReference>
<evidence type="ECO:0000313" key="4">
    <source>
        <dbReference type="Proteomes" id="UP001465755"/>
    </source>
</evidence>
<accession>A0AAW1P0G8</accession>
<reference evidence="3 4" key="1">
    <citation type="journal article" date="2024" name="Nat. Commun.">
        <title>Phylogenomics reveals the evolutionary origins of lichenization in chlorophyte algae.</title>
        <authorList>
            <person name="Puginier C."/>
            <person name="Libourel C."/>
            <person name="Otte J."/>
            <person name="Skaloud P."/>
            <person name="Haon M."/>
            <person name="Grisel S."/>
            <person name="Petersen M."/>
            <person name="Berrin J.G."/>
            <person name="Delaux P.M."/>
            <person name="Dal Grande F."/>
            <person name="Keller J."/>
        </authorList>
    </citation>
    <scope>NUCLEOTIDE SEQUENCE [LARGE SCALE GENOMIC DNA]</scope>
    <source>
        <strain evidence="3 4">SAG 2036</strain>
    </source>
</reference>
<evidence type="ECO:0000313" key="3">
    <source>
        <dbReference type="EMBL" id="KAK9800856.1"/>
    </source>
</evidence>
<sequence>MQWSLGLVLLACLCSQGVAQQLLASGRIAGRYDPVTGLATLPLVIDWPSTEVWAAFDSSDKIEVVFEKLPGDDSQVNCSLAFDLDGQTEVVYVTSDMLPYTWSKSGLSGGTHALEIFKRSETLYGILLLTSMTVSSSGRFVMPQIPTEISSGRRIMALGDSIASGWGDIGNSSCGQLTLAGIGMVLDPDTEDALLAFPTLVADHYDADRQILAWSGATQNPFPSNDSSQLAAVTTPTVPMLFEQLIAGNKSSLLVNASAWAPQLILMEGGINDFKSDDGVELTTPNDWADQYIRFIQKVQQTYPNPPEIVVTAFPINAAEVGILTTPQAETYISYMSNLGAEIGRRQLSDVHLLMLDGSGLPTDNWRAMF</sequence>
<dbReference type="Gene3D" id="3.40.50.1110">
    <property type="entry name" value="SGNH hydrolase"/>
    <property type="match status" value="1"/>
</dbReference>
<dbReference type="Pfam" id="PF13472">
    <property type="entry name" value="Lipase_GDSL_2"/>
    <property type="match status" value="1"/>
</dbReference>
<keyword evidence="4" id="KW-1185">Reference proteome</keyword>
<evidence type="ECO:0000259" key="2">
    <source>
        <dbReference type="Pfam" id="PF13472"/>
    </source>
</evidence>
<feature type="chain" id="PRO_5044013509" description="SGNH hydrolase-type esterase domain-containing protein" evidence="1">
    <location>
        <begin position="20"/>
        <end position="370"/>
    </location>
</feature>
<dbReference type="AlphaFoldDB" id="A0AAW1P0G8"/>
<dbReference type="EMBL" id="JALJOQ010000078">
    <property type="protein sequence ID" value="KAK9800856.1"/>
    <property type="molecule type" value="Genomic_DNA"/>
</dbReference>
<feature type="signal peptide" evidence="1">
    <location>
        <begin position="1"/>
        <end position="19"/>
    </location>
</feature>
<dbReference type="InterPro" id="IPR052762">
    <property type="entry name" value="PCW_deacetylase/CE"/>
</dbReference>